<protein>
    <submittedName>
        <fullName evidence="2">Uncharacterized protein</fullName>
    </submittedName>
</protein>
<evidence type="ECO:0000256" key="1">
    <source>
        <dbReference type="SAM" id="MobiDB-lite"/>
    </source>
</evidence>
<dbReference type="GO" id="GO:0030686">
    <property type="term" value="C:90S preribosome"/>
    <property type="evidence" value="ECO:0007669"/>
    <property type="project" value="TreeGrafter"/>
</dbReference>
<keyword evidence="3" id="KW-1185">Reference proteome</keyword>
<comment type="caution">
    <text evidence="2">The sequence shown here is derived from an EMBL/GenBank/DDBJ whole genome shotgun (WGS) entry which is preliminary data.</text>
</comment>
<dbReference type="InterPro" id="IPR052575">
    <property type="entry name" value="SSU_processome_comp_20"/>
</dbReference>
<gene>
    <name evidence="2" type="ORF">DM860_014950</name>
</gene>
<organism evidence="2 3">
    <name type="scientific">Cuscuta australis</name>
    <dbReference type="NCBI Taxonomy" id="267555"/>
    <lineage>
        <taxon>Eukaryota</taxon>
        <taxon>Viridiplantae</taxon>
        <taxon>Streptophyta</taxon>
        <taxon>Embryophyta</taxon>
        <taxon>Tracheophyta</taxon>
        <taxon>Spermatophyta</taxon>
        <taxon>Magnoliopsida</taxon>
        <taxon>eudicotyledons</taxon>
        <taxon>Gunneridae</taxon>
        <taxon>Pentapetalae</taxon>
        <taxon>asterids</taxon>
        <taxon>lamiids</taxon>
        <taxon>Solanales</taxon>
        <taxon>Convolvulaceae</taxon>
        <taxon>Cuscuteae</taxon>
        <taxon>Cuscuta</taxon>
        <taxon>Cuscuta subgen. Grammica</taxon>
        <taxon>Cuscuta sect. Cleistogrammica</taxon>
    </lineage>
</organism>
<dbReference type="Proteomes" id="UP000249390">
    <property type="component" value="Unassembled WGS sequence"/>
</dbReference>
<accession>A0A328E6N4</accession>
<dbReference type="PANTHER" id="PTHR17695">
    <property type="entry name" value="SMALL SUBUNIT PROCESSOME COMPONENT 20 HOMOLOG"/>
    <property type="match status" value="1"/>
</dbReference>
<reference evidence="2 3" key="1">
    <citation type="submission" date="2018-06" db="EMBL/GenBank/DDBJ databases">
        <title>The Genome of Cuscuta australis (Dodder) Provides Insight into the Evolution of Plant Parasitism.</title>
        <authorList>
            <person name="Liu H."/>
        </authorList>
    </citation>
    <scope>NUCLEOTIDE SEQUENCE [LARGE SCALE GENOMIC DNA]</scope>
    <source>
        <strain evidence="3">cv. Yunnan</strain>
        <tissue evidence="2">Vines</tissue>
    </source>
</reference>
<name>A0A328E6N4_9ASTE</name>
<dbReference type="PANTHER" id="PTHR17695:SF11">
    <property type="entry name" value="SMALL SUBUNIT PROCESSOME COMPONENT 20 HOMOLOG"/>
    <property type="match status" value="1"/>
</dbReference>
<evidence type="ECO:0000313" key="2">
    <source>
        <dbReference type="EMBL" id="RAL52123.1"/>
    </source>
</evidence>
<feature type="region of interest" description="Disordered" evidence="1">
    <location>
        <begin position="34"/>
        <end position="53"/>
    </location>
</feature>
<dbReference type="AlphaFoldDB" id="A0A328E6N4"/>
<sequence length="247" mass="28618">MVPYVTDEVQVLSSSIGTYIAWPKNLIEIEEPSEMRLSSHQKNTKASKAKMEKIQEKKATETFAKRKGNQMIKDAECRKVDLKHIINSAFFNLKYQGKAHYVQLRKVHPRWIDVKDKQVEGGYFVMRMMYDIMVRATLPYLEKGNGENIRSTCINALASISKWIDWKAYYGLLLRCFHKMTLQPDKQKMLMRLICSILDRFHFSEANFVCEIKGSTENIPNPGTSKEPSKLPATFPKFVDPYKIHSS</sequence>
<dbReference type="EMBL" id="NQVE01000040">
    <property type="protein sequence ID" value="RAL52123.1"/>
    <property type="molecule type" value="Genomic_DNA"/>
</dbReference>
<proteinExistence type="predicted"/>
<dbReference type="GO" id="GO:0032040">
    <property type="term" value="C:small-subunit processome"/>
    <property type="evidence" value="ECO:0007669"/>
    <property type="project" value="TreeGrafter"/>
</dbReference>
<evidence type="ECO:0000313" key="3">
    <source>
        <dbReference type="Proteomes" id="UP000249390"/>
    </source>
</evidence>